<sequence>MSVGVVNPSESRRRAAATTREVTATGRRPRRSKRARTLPMTILGCIFLAIMIFPIYWMINTSLQNTSGAATATWLPWHPTFAAYQAALSQQGQNFVTSLVIGLGTVLITLIIATPCAYGLARFKMKGTGALLLVLLITQMVPTIVVANALYTLFNNIGLLNSYVGLILADSAVQIPFAVLLMRAFMESLPPSLVEAALVDGAGDFRAFVSIVIPISRNAIVTAALFTFLGAWGDFLIALTLTSTDAVRPITLGIYNYIGSNVTAWGPVMATSVLASLPAAALLVFAQKYIAAGALGGAVK</sequence>
<dbReference type="PROSITE" id="PS50928">
    <property type="entry name" value="ABC_TM1"/>
    <property type="match status" value="1"/>
</dbReference>
<feature type="transmembrane region" description="Helical" evidence="7">
    <location>
        <begin position="37"/>
        <end position="59"/>
    </location>
</feature>
<evidence type="ECO:0000313" key="10">
    <source>
        <dbReference type="EMBL" id="RKR76171.1"/>
    </source>
</evidence>
<keyword evidence="6 7" id="KW-0472">Membrane</keyword>
<keyword evidence="5 7" id="KW-1133">Transmembrane helix</keyword>
<feature type="transmembrane region" description="Helical" evidence="7">
    <location>
        <begin position="95"/>
        <end position="118"/>
    </location>
</feature>
<organism evidence="10 11">
    <name type="scientific">Frondihabitans australicus</name>
    <dbReference type="NCBI Taxonomy" id="386892"/>
    <lineage>
        <taxon>Bacteria</taxon>
        <taxon>Bacillati</taxon>
        <taxon>Actinomycetota</taxon>
        <taxon>Actinomycetes</taxon>
        <taxon>Micrococcales</taxon>
        <taxon>Microbacteriaceae</taxon>
        <taxon>Frondihabitans</taxon>
    </lineage>
</organism>
<dbReference type="RefSeq" id="WP_121371150.1">
    <property type="nucleotide sequence ID" value="NZ_RBKS01000001.1"/>
</dbReference>
<dbReference type="PANTHER" id="PTHR32243">
    <property type="entry name" value="MALTOSE TRANSPORT SYSTEM PERMEASE-RELATED"/>
    <property type="match status" value="1"/>
</dbReference>
<name>A0A495ILN0_9MICO</name>
<dbReference type="OrthoDB" id="3524874at2"/>
<comment type="caution">
    <text evidence="10">The sequence shown here is derived from an EMBL/GenBank/DDBJ whole genome shotgun (WGS) entry which is preliminary data.</text>
</comment>
<evidence type="ECO:0000256" key="3">
    <source>
        <dbReference type="ARBA" id="ARBA00022475"/>
    </source>
</evidence>
<feature type="transmembrane region" description="Helical" evidence="7">
    <location>
        <begin position="163"/>
        <end position="182"/>
    </location>
</feature>
<dbReference type="InterPro" id="IPR035906">
    <property type="entry name" value="MetI-like_sf"/>
</dbReference>
<dbReference type="SUPFAM" id="SSF161098">
    <property type="entry name" value="MetI-like"/>
    <property type="match status" value="1"/>
</dbReference>
<reference evidence="10 11" key="1">
    <citation type="submission" date="2018-10" db="EMBL/GenBank/DDBJ databases">
        <title>Sequencing the genomes of 1000 actinobacteria strains.</title>
        <authorList>
            <person name="Klenk H.-P."/>
        </authorList>
    </citation>
    <scope>NUCLEOTIDE SEQUENCE [LARGE SCALE GENOMIC DNA]</scope>
    <source>
        <strain evidence="10 11">DSM 17894</strain>
    </source>
</reference>
<dbReference type="InterPro" id="IPR050901">
    <property type="entry name" value="BP-dep_ABC_trans_perm"/>
</dbReference>
<evidence type="ECO:0000313" key="11">
    <source>
        <dbReference type="Proteomes" id="UP000280008"/>
    </source>
</evidence>
<evidence type="ECO:0000256" key="2">
    <source>
        <dbReference type="ARBA" id="ARBA00022448"/>
    </source>
</evidence>
<feature type="transmembrane region" description="Helical" evidence="7">
    <location>
        <begin position="262"/>
        <end position="285"/>
    </location>
</feature>
<evidence type="ECO:0000256" key="7">
    <source>
        <dbReference type="RuleBase" id="RU363032"/>
    </source>
</evidence>
<gene>
    <name evidence="10" type="ORF">C8E83_3336</name>
</gene>
<dbReference type="InterPro" id="IPR000515">
    <property type="entry name" value="MetI-like"/>
</dbReference>
<keyword evidence="11" id="KW-1185">Reference proteome</keyword>
<keyword evidence="3" id="KW-1003">Cell membrane</keyword>
<dbReference type="GO" id="GO:0055085">
    <property type="term" value="P:transmembrane transport"/>
    <property type="evidence" value="ECO:0007669"/>
    <property type="project" value="InterPro"/>
</dbReference>
<dbReference type="AlphaFoldDB" id="A0A495ILN0"/>
<comment type="subcellular location">
    <subcellularLocation>
        <location evidence="1 7">Cell membrane</location>
        <topology evidence="1 7">Multi-pass membrane protein</topology>
    </subcellularLocation>
</comment>
<feature type="transmembrane region" description="Helical" evidence="7">
    <location>
        <begin position="130"/>
        <end position="151"/>
    </location>
</feature>
<dbReference type="Proteomes" id="UP000280008">
    <property type="component" value="Unassembled WGS sequence"/>
</dbReference>
<evidence type="ECO:0000259" key="9">
    <source>
        <dbReference type="PROSITE" id="PS50928"/>
    </source>
</evidence>
<dbReference type="GO" id="GO:0005886">
    <property type="term" value="C:plasma membrane"/>
    <property type="evidence" value="ECO:0007669"/>
    <property type="project" value="UniProtKB-SubCell"/>
</dbReference>
<feature type="compositionally biased region" description="Low complexity" evidence="8">
    <location>
        <begin position="16"/>
        <end position="26"/>
    </location>
</feature>
<dbReference type="PANTHER" id="PTHR32243:SF18">
    <property type="entry name" value="INNER MEMBRANE ABC TRANSPORTER PERMEASE PROTEIN YCJP"/>
    <property type="match status" value="1"/>
</dbReference>
<keyword evidence="4 7" id="KW-0812">Transmembrane</keyword>
<feature type="region of interest" description="Disordered" evidence="8">
    <location>
        <begin position="1"/>
        <end position="33"/>
    </location>
</feature>
<dbReference type="EMBL" id="RBKS01000001">
    <property type="protein sequence ID" value="RKR76171.1"/>
    <property type="molecule type" value="Genomic_DNA"/>
</dbReference>
<evidence type="ECO:0000256" key="1">
    <source>
        <dbReference type="ARBA" id="ARBA00004651"/>
    </source>
</evidence>
<dbReference type="Pfam" id="PF00528">
    <property type="entry name" value="BPD_transp_1"/>
    <property type="match status" value="1"/>
</dbReference>
<protein>
    <submittedName>
        <fullName evidence="10">Carbohydrate ABC transporter membrane protein 2 (CUT1 family)</fullName>
    </submittedName>
</protein>
<evidence type="ECO:0000256" key="5">
    <source>
        <dbReference type="ARBA" id="ARBA00022989"/>
    </source>
</evidence>
<accession>A0A495ILN0</accession>
<proteinExistence type="inferred from homology"/>
<keyword evidence="2 7" id="KW-0813">Transport</keyword>
<feature type="domain" description="ABC transmembrane type-1" evidence="9">
    <location>
        <begin position="95"/>
        <end position="286"/>
    </location>
</feature>
<evidence type="ECO:0000256" key="4">
    <source>
        <dbReference type="ARBA" id="ARBA00022692"/>
    </source>
</evidence>
<evidence type="ECO:0000256" key="8">
    <source>
        <dbReference type="SAM" id="MobiDB-lite"/>
    </source>
</evidence>
<evidence type="ECO:0000256" key="6">
    <source>
        <dbReference type="ARBA" id="ARBA00023136"/>
    </source>
</evidence>
<comment type="similarity">
    <text evidence="7">Belongs to the binding-protein-dependent transport system permease family.</text>
</comment>
<feature type="transmembrane region" description="Helical" evidence="7">
    <location>
        <begin position="219"/>
        <end position="242"/>
    </location>
</feature>
<dbReference type="Gene3D" id="1.10.3720.10">
    <property type="entry name" value="MetI-like"/>
    <property type="match status" value="1"/>
</dbReference>
<dbReference type="CDD" id="cd06261">
    <property type="entry name" value="TM_PBP2"/>
    <property type="match status" value="1"/>
</dbReference>